<dbReference type="PRINTS" id="PR00056">
    <property type="entry name" value="HSFDOMAIN"/>
</dbReference>
<keyword evidence="3" id="KW-0805">Transcription regulation</keyword>
<evidence type="ECO:0000256" key="8">
    <source>
        <dbReference type="ARBA" id="ARBA00061350"/>
    </source>
</evidence>
<protein>
    <recommendedName>
        <fullName evidence="9">HSF-type DNA-binding domain-containing protein</fullName>
    </recommendedName>
</protein>
<accession>A0A9D4VFF8</accession>
<evidence type="ECO:0000313" key="10">
    <source>
        <dbReference type="EMBL" id="KAI5382707.1"/>
    </source>
</evidence>
<keyword evidence="7" id="KW-0539">Nucleus</keyword>
<keyword evidence="4" id="KW-0346">Stress response</keyword>
<feature type="domain" description="HSF-type DNA-binding" evidence="9">
    <location>
        <begin position="55"/>
        <end position="79"/>
    </location>
</feature>
<evidence type="ECO:0000313" key="11">
    <source>
        <dbReference type="Proteomes" id="UP001058974"/>
    </source>
</evidence>
<evidence type="ECO:0000256" key="6">
    <source>
        <dbReference type="ARBA" id="ARBA00023163"/>
    </source>
</evidence>
<dbReference type="GO" id="GO:0003700">
    <property type="term" value="F:DNA-binding transcription factor activity"/>
    <property type="evidence" value="ECO:0007669"/>
    <property type="project" value="InterPro"/>
</dbReference>
<evidence type="ECO:0000256" key="5">
    <source>
        <dbReference type="ARBA" id="ARBA00023125"/>
    </source>
</evidence>
<dbReference type="InterPro" id="IPR000232">
    <property type="entry name" value="HSF_DNA-bd"/>
</dbReference>
<keyword evidence="2" id="KW-0597">Phosphoprotein</keyword>
<dbReference type="GO" id="GO:0005634">
    <property type="term" value="C:nucleus"/>
    <property type="evidence" value="ECO:0007669"/>
    <property type="project" value="UniProtKB-SubCell"/>
</dbReference>
<keyword evidence="11" id="KW-1185">Reference proteome</keyword>
<sequence length="335" mass="38599">MVKAASENGSSSVAPFLTKCYDMVEDPSTDSIIFWSQSGNSFIIGNVSQFSLTLLPNYFKHNNFSSFVRQLNIYGFRKIDMDNWEFANENFIRGQKHLLRNIRRRKHPHVTYQQKALPQKNNSDQPSLEAINSSLWKQVENLKSDRKTLTQELVKHKHLESSESKLLLLSDRLDGMEKHQQQMLSFLVMVVQCPGFLAQLLHPKENNWRFAEEGNIISETLKPVVPLSSAFEPEPELSADGMKDLCISPEFLKLLLDEKLSPLYNLSPFLVPDLPDDGSWEKRFLGSPFPENIEDIDHENERHNVSEMEREPITETLNERSAFEAMIVEMEKTQA</sequence>
<proteinExistence type="inferred from homology"/>
<dbReference type="SMART" id="SM00415">
    <property type="entry name" value="HSF"/>
    <property type="match status" value="1"/>
</dbReference>
<keyword evidence="5" id="KW-0238">DNA-binding</keyword>
<name>A0A9D4VFF8_PEA</name>
<dbReference type="AlphaFoldDB" id="A0A9D4VFF8"/>
<dbReference type="Gramene" id="Psat07G0021700-T1">
    <property type="protein sequence ID" value="KAI5382707.1"/>
    <property type="gene ID" value="KIW84_070217"/>
</dbReference>
<comment type="caution">
    <text evidence="10">The sequence shown here is derived from an EMBL/GenBank/DDBJ whole genome shotgun (WGS) entry which is preliminary data.</text>
</comment>
<keyword evidence="6" id="KW-0804">Transcription</keyword>
<evidence type="ECO:0000256" key="1">
    <source>
        <dbReference type="ARBA" id="ARBA00004123"/>
    </source>
</evidence>
<dbReference type="GO" id="GO:0000978">
    <property type="term" value="F:RNA polymerase II cis-regulatory region sequence-specific DNA binding"/>
    <property type="evidence" value="ECO:0007669"/>
    <property type="project" value="TreeGrafter"/>
</dbReference>
<dbReference type="InterPro" id="IPR036390">
    <property type="entry name" value="WH_DNA-bd_sf"/>
</dbReference>
<dbReference type="PANTHER" id="PTHR10015:SF325">
    <property type="entry name" value="HEAT STRESS TRANSCRIPTION FACTOR A-8"/>
    <property type="match status" value="1"/>
</dbReference>
<organism evidence="10 11">
    <name type="scientific">Pisum sativum</name>
    <name type="common">Garden pea</name>
    <name type="synonym">Lathyrus oleraceus</name>
    <dbReference type="NCBI Taxonomy" id="3888"/>
    <lineage>
        <taxon>Eukaryota</taxon>
        <taxon>Viridiplantae</taxon>
        <taxon>Streptophyta</taxon>
        <taxon>Embryophyta</taxon>
        <taxon>Tracheophyta</taxon>
        <taxon>Spermatophyta</taxon>
        <taxon>Magnoliopsida</taxon>
        <taxon>eudicotyledons</taxon>
        <taxon>Gunneridae</taxon>
        <taxon>Pentapetalae</taxon>
        <taxon>rosids</taxon>
        <taxon>fabids</taxon>
        <taxon>Fabales</taxon>
        <taxon>Fabaceae</taxon>
        <taxon>Papilionoideae</taxon>
        <taxon>50 kb inversion clade</taxon>
        <taxon>NPAAA clade</taxon>
        <taxon>Hologalegina</taxon>
        <taxon>IRL clade</taxon>
        <taxon>Fabeae</taxon>
        <taxon>Lathyrus</taxon>
    </lineage>
</organism>
<dbReference type="GO" id="GO:0006357">
    <property type="term" value="P:regulation of transcription by RNA polymerase II"/>
    <property type="evidence" value="ECO:0007669"/>
    <property type="project" value="TreeGrafter"/>
</dbReference>
<evidence type="ECO:0000256" key="2">
    <source>
        <dbReference type="ARBA" id="ARBA00022553"/>
    </source>
</evidence>
<dbReference type="InterPro" id="IPR036388">
    <property type="entry name" value="WH-like_DNA-bd_sf"/>
</dbReference>
<gene>
    <name evidence="10" type="ORF">KIW84_070217</name>
</gene>
<comment type="subcellular location">
    <subcellularLocation>
        <location evidence="1">Nucleus</location>
    </subcellularLocation>
</comment>
<dbReference type="EMBL" id="JAMSHJ010000007">
    <property type="protein sequence ID" value="KAI5382707.1"/>
    <property type="molecule type" value="Genomic_DNA"/>
</dbReference>
<dbReference type="PANTHER" id="PTHR10015">
    <property type="entry name" value="HEAT SHOCK TRANSCRIPTION FACTOR"/>
    <property type="match status" value="1"/>
</dbReference>
<comment type="similarity">
    <text evidence="8">Belongs to the HSF family. Class A subfamily.</text>
</comment>
<reference evidence="10 11" key="1">
    <citation type="journal article" date="2022" name="Nat. Genet.">
        <title>Improved pea reference genome and pan-genome highlight genomic features and evolutionary characteristics.</title>
        <authorList>
            <person name="Yang T."/>
            <person name="Liu R."/>
            <person name="Luo Y."/>
            <person name="Hu S."/>
            <person name="Wang D."/>
            <person name="Wang C."/>
            <person name="Pandey M.K."/>
            <person name="Ge S."/>
            <person name="Xu Q."/>
            <person name="Li N."/>
            <person name="Li G."/>
            <person name="Huang Y."/>
            <person name="Saxena R.K."/>
            <person name="Ji Y."/>
            <person name="Li M."/>
            <person name="Yan X."/>
            <person name="He Y."/>
            <person name="Liu Y."/>
            <person name="Wang X."/>
            <person name="Xiang C."/>
            <person name="Varshney R.K."/>
            <person name="Ding H."/>
            <person name="Gao S."/>
            <person name="Zong X."/>
        </authorList>
    </citation>
    <scope>NUCLEOTIDE SEQUENCE [LARGE SCALE GENOMIC DNA]</scope>
    <source>
        <strain evidence="10 11">cv. Zhongwan 6</strain>
    </source>
</reference>
<dbReference type="Pfam" id="PF00447">
    <property type="entry name" value="HSF_DNA-bind"/>
    <property type="match status" value="1"/>
</dbReference>
<dbReference type="Gene3D" id="1.10.10.10">
    <property type="entry name" value="Winged helix-like DNA-binding domain superfamily/Winged helix DNA-binding domain"/>
    <property type="match status" value="1"/>
</dbReference>
<evidence type="ECO:0000256" key="7">
    <source>
        <dbReference type="ARBA" id="ARBA00023242"/>
    </source>
</evidence>
<evidence type="ECO:0000256" key="3">
    <source>
        <dbReference type="ARBA" id="ARBA00023015"/>
    </source>
</evidence>
<dbReference type="SUPFAM" id="SSF46785">
    <property type="entry name" value="Winged helix' DNA-binding domain"/>
    <property type="match status" value="1"/>
</dbReference>
<dbReference type="Proteomes" id="UP001058974">
    <property type="component" value="Chromosome 7"/>
</dbReference>
<dbReference type="GO" id="GO:0034605">
    <property type="term" value="P:cellular response to heat"/>
    <property type="evidence" value="ECO:0007669"/>
    <property type="project" value="TreeGrafter"/>
</dbReference>
<dbReference type="FunFam" id="1.10.10.10:FF:000057">
    <property type="entry name" value="Heat shock transcription factor 1"/>
    <property type="match status" value="1"/>
</dbReference>
<dbReference type="PROSITE" id="PS00434">
    <property type="entry name" value="HSF_DOMAIN"/>
    <property type="match status" value="1"/>
</dbReference>
<evidence type="ECO:0000256" key="4">
    <source>
        <dbReference type="ARBA" id="ARBA00023016"/>
    </source>
</evidence>
<evidence type="ECO:0000259" key="9">
    <source>
        <dbReference type="PROSITE" id="PS00434"/>
    </source>
</evidence>